<keyword evidence="3" id="KW-0804">Transcription</keyword>
<feature type="domain" description="HTH hxlR-type" evidence="4">
    <location>
        <begin position="15"/>
        <end position="114"/>
    </location>
</feature>
<dbReference type="GO" id="GO:0003677">
    <property type="term" value="F:DNA binding"/>
    <property type="evidence" value="ECO:0007669"/>
    <property type="project" value="UniProtKB-KW"/>
</dbReference>
<dbReference type="EMBL" id="CP035945">
    <property type="protein sequence ID" value="QBE97669.1"/>
    <property type="molecule type" value="Genomic_DNA"/>
</dbReference>
<keyword evidence="1" id="KW-0805">Transcription regulation</keyword>
<evidence type="ECO:0000313" key="6">
    <source>
        <dbReference type="Proteomes" id="UP000289794"/>
    </source>
</evidence>
<dbReference type="AlphaFoldDB" id="A0A4P6LZI4"/>
<dbReference type="Gene3D" id="1.10.10.10">
    <property type="entry name" value="Winged helix-like DNA-binding domain superfamily/Winged helix DNA-binding domain"/>
    <property type="match status" value="1"/>
</dbReference>
<dbReference type="RefSeq" id="WP_243125920.1">
    <property type="nucleotide sequence ID" value="NZ_CP035945.1"/>
</dbReference>
<evidence type="ECO:0000256" key="2">
    <source>
        <dbReference type="ARBA" id="ARBA00023125"/>
    </source>
</evidence>
<dbReference type="Proteomes" id="UP000289794">
    <property type="component" value="Chromosome"/>
</dbReference>
<evidence type="ECO:0000313" key="5">
    <source>
        <dbReference type="EMBL" id="QBE97669.1"/>
    </source>
</evidence>
<evidence type="ECO:0000256" key="1">
    <source>
        <dbReference type="ARBA" id="ARBA00023015"/>
    </source>
</evidence>
<name>A0A4P6LZI4_9FIRM</name>
<proteinExistence type="predicted"/>
<evidence type="ECO:0000256" key="3">
    <source>
        <dbReference type="ARBA" id="ARBA00023163"/>
    </source>
</evidence>
<dbReference type="KEGG" id="bpro:PMF13cell1_03232"/>
<dbReference type="PANTHER" id="PTHR33204:SF29">
    <property type="entry name" value="TRANSCRIPTIONAL REGULATOR"/>
    <property type="match status" value="1"/>
</dbReference>
<dbReference type="PANTHER" id="PTHR33204">
    <property type="entry name" value="TRANSCRIPTIONAL REGULATOR, MARR FAMILY"/>
    <property type="match status" value="1"/>
</dbReference>
<dbReference type="InterPro" id="IPR036388">
    <property type="entry name" value="WH-like_DNA-bd_sf"/>
</dbReference>
<dbReference type="PROSITE" id="PS51118">
    <property type="entry name" value="HTH_HXLR"/>
    <property type="match status" value="1"/>
</dbReference>
<evidence type="ECO:0000259" key="4">
    <source>
        <dbReference type="PROSITE" id="PS51118"/>
    </source>
</evidence>
<keyword evidence="2" id="KW-0238">DNA-binding</keyword>
<accession>A0A4P6LZI4</accession>
<gene>
    <name evidence="5" type="primary">hxlR_2</name>
    <name evidence="5" type="ORF">PMF13cell1_03232</name>
</gene>
<sequence>MYSSSMEKEENNAVCPLKYALNLVGGKWKLPIICILAREGSVRYNSLKRKLSGITNMMLSQSLKGLEENGIVHREQYNEIPPRVEYSLTKEGRSILEPLDSLSEWGKTHMEKMQTHSPYCRECGEMK</sequence>
<reference evidence="5 6" key="1">
    <citation type="submission" date="2019-01" db="EMBL/GenBank/DDBJ databases">
        <title>PMF-metabolizing Aryl O-demethylase.</title>
        <authorList>
            <person name="Kim M."/>
        </authorList>
    </citation>
    <scope>NUCLEOTIDE SEQUENCE [LARGE SCALE GENOMIC DNA]</scope>
    <source>
        <strain evidence="5 6">PMF1</strain>
    </source>
</reference>
<dbReference type="SUPFAM" id="SSF46785">
    <property type="entry name" value="Winged helix' DNA-binding domain"/>
    <property type="match status" value="1"/>
</dbReference>
<protein>
    <submittedName>
        <fullName evidence="5">HTH-type transcriptional activator HxlR</fullName>
    </submittedName>
</protein>
<dbReference type="InterPro" id="IPR036390">
    <property type="entry name" value="WH_DNA-bd_sf"/>
</dbReference>
<dbReference type="Pfam" id="PF01638">
    <property type="entry name" value="HxlR"/>
    <property type="match status" value="1"/>
</dbReference>
<dbReference type="InterPro" id="IPR002577">
    <property type="entry name" value="HTH_HxlR"/>
</dbReference>
<organism evidence="5 6">
    <name type="scientific">Blautia producta</name>
    <dbReference type="NCBI Taxonomy" id="33035"/>
    <lineage>
        <taxon>Bacteria</taxon>
        <taxon>Bacillati</taxon>
        <taxon>Bacillota</taxon>
        <taxon>Clostridia</taxon>
        <taxon>Lachnospirales</taxon>
        <taxon>Lachnospiraceae</taxon>
        <taxon>Blautia</taxon>
    </lineage>
</organism>